<accession>A0AAD3Y0Z9</accession>
<dbReference type="EMBL" id="BSYO01000026">
    <property type="protein sequence ID" value="GMH23534.1"/>
    <property type="molecule type" value="Genomic_DNA"/>
</dbReference>
<dbReference type="AlphaFoldDB" id="A0AAD3Y0Z9"/>
<evidence type="ECO:0000313" key="2">
    <source>
        <dbReference type="EMBL" id="GMH23534.1"/>
    </source>
</evidence>
<evidence type="ECO:0000256" key="1">
    <source>
        <dbReference type="SAM" id="Phobius"/>
    </source>
</evidence>
<comment type="caution">
    <text evidence="2">The sequence shown here is derived from an EMBL/GenBank/DDBJ whole genome shotgun (WGS) entry which is preliminary data.</text>
</comment>
<evidence type="ECO:0000313" key="3">
    <source>
        <dbReference type="Proteomes" id="UP001279734"/>
    </source>
</evidence>
<gene>
    <name evidence="2" type="ORF">Nepgr_025377</name>
</gene>
<dbReference type="Proteomes" id="UP001279734">
    <property type="component" value="Unassembled WGS sequence"/>
</dbReference>
<keyword evidence="1" id="KW-1133">Transmembrane helix</keyword>
<keyword evidence="1" id="KW-0812">Transmembrane</keyword>
<keyword evidence="3" id="KW-1185">Reference proteome</keyword>
<keyword evidence="1" id="KW-0472">Membrane</keyword>
<proteinExistence type="predicted"/>
<feature type="transmembrane region" description="Helical" evidence="1">
    <location>
        <begin position="7"/>
        <end position="26"/>
    </location>
</feature>
<organism evidence="2 3">
    <name type="scientific">Nepenthes gracilis</name>
    <name type="common">Slender pitcher plant</name>
    <dbReference type="NCBI Taxonomy" id="150966"/>
    <lineage>
        <taxon>Eukaryota</taxon>
        <taxon>Viridiplantae</taxon>
        <taxon>Streptophyta</taxon>
        <taxon>Embryophyta</taxon>
        <taxon>Tracheophyta</taxon>
        <taxon>Spermatophyta</taxon>
        <taxon>Magnoliopsida</taxon>
        <taxon>eudicotyledons</taxon>
        <taxon>Gunneridae</taxon>
        <taxon>Pentapetalae</taxon>
        <taxon>Caryophyllales</taxon>
        <taxon>Nepenthaceae</taxon>
        <taxon>Nepenthes</taxon>
    </lineage>
</organism>
<reference evidence="2" key="1">
    <citation type="submission" date="2023-05" db="EMBL/GenBank/DDBJ databases">
        <title>Nepenthes gracilis genome sequencing.</title>
        <authorList>
            <person name="Fukushima K."/>
        </authorList>
    </citation>
    <scope>NUCLEOTIDE SEQUENCE</scope>
    <source>
        <strain evidence="2">SING2019-196</strain>
    </source>
</reference>
<sequence>MHVYSSFWNWLCLCCIDVAVAGYLMGFCSATDAHDAVKPSFAEYRLYLKCWLEQLLSKLGSLAMMVMRSDLVEGGMPGCFVDDAECSDDATMWTLSLLKLEWLFMVLDSDCCALEWACEGRAGLATDGFAAQQPFHNQKKEQSLSAAHAPESPRSRAQAIVYINKASAANSTGMISTTQQHSTPLQRQQYYSSGLSFPGFHQISFHHSRGATRPTAQRAACATWKSASSTKPHASSTEMIPAANPCSPHPVFQLDIISCAYLASSGDQLGAPW</sequence>
<name>A0AAD3Y0Z9_NEPGR</name>
<protein>
    <submittedName>
        <fullName evidence="2">Uncharacterized protein</fullName>
    </submittedName>
</protein>